<dbReference type="Gene3D" id="3.75.10.10">
    <property type="entry name" value="L-arginine/glycine Amidinotransferase, Chain A"/>
    <property type="match status" value="1"/>
</dbReference>
<reference evidence="2" key="1">
    <citation type="submission" date="2022-05" db="EMBL/GenBank/DDBJ databases">
        <authorList>
            <person name="Jo J.-H."/>
            <person name="Im W.-T."/>
        </authorList>
    </citation>
    <scope>NUCLEOTIDE SEQUENCE</scope>
    <source>
        <strain evidence="2">SE220</strain>
    </source>
</reference>
<dbReference type="NCBIfam" id="NF046062">
    <property type="entry name" value="citrull_CtlX"/>
    <property type="match status" value="1"/>
</dbReference>
<organism evidence="2 3">
    <name type="scientific">Sphingomonas hankyongi</name>
    <dbReference type="NCBI Taxonomy" id="2908209"/>
    <lineage>
        <taxon>Bacteria</taxon>
        <taxon>Pseudomonadati</taxon>
        <taxon>Pseudomonadota</taxon>
        <taxon>Alphaproteobacteria</taxon>
        <taxon>Sphingomonadales</taxon>
        <taxon>Sphingomonadaceae</taxon>
        <taxon>Sphingomonas</taxon>
    </lineage>
</organism>
<dbReference type="Pfam" id="PF19420">
    <property type="entry name" value="DDAH_eukar"/>
    <property type="match status" value="1"/>
</dbReference>
<accession>A0ABT0S151</accession>
<dbReference type="Proteomes" id="UP001165342">
    <property type="component" value="Unassembled WGS sequence"/>
</dbReference>
<dbReference type="PIRSF" id="PIRSF028188">
    <property type="entry name" value="Amdntrnsf_FN0238"/>
    <property type="match status" value="1"/>
</dbReference>
<evidence type="ECO:0000313" key="2">
    <source>
        <dbReference type="EMBL" id="MCL6729351.1"/>
    </source>
</evidence>
<comment type="caution">
    <text evidence="2">The sequence shown here is derived from an EMBL/GenBank/DDBJ whole genome shotgun (WGS) entry which is preliminary data.</text>
</comment>
<dbReference type="SUPFAM" id="SSF55909">
    <property type="entry name" value="Pentein"/>
    <property type="match status" value="1"/>
</dbReference>
<keyword evidence="3" id="KW-1185">Reference proteome</keyword>
<feature type="region of interest" description="Disordered" evidence="1">
    <location>
        <begin position="1"/>
        <end position="20"/>
    </location>
</feature>
<dbReference type="PANTHER" id="PTHR43224">
    <property type="entry name" value="AMIDINOTRANSFERASE"/>
    <property type="match status" value="1"/>
</dbReference>
<evidence type="ECO:0000313" key="3">
    <source>
        <dbReference type="Proteomes" id="UP001165342"/>
    </source>
</evidence>
<sequence length="328" mass="35713">MPALGSIAEKRPVQSEAQTSSEVMLVRPAAFGFHPEAAESNVFAEGRGSEDVHSQALREFDGLAERLTAAGVRVVVLEDSAAPAKPDALFPNNWCSFHADGTVVLYPMATQARRLERNADGLKALLAASEFDVRQIVDLSFHERSGHFLEGTGSLILDRPERRAYASLSPRTDPHVIADFDDRVDYSTLVFEAHDRGGQSIYHTNVLLSLGARFAVLCSDVVAEEMRAVLIDEIEASGRTIIQVDFDQLRQFACNVIELRTHQGEPLVALSSAARASFRPDQLRQLEKFGSLVDAAIPTIEAVGGGSVRCMIADIHLPRIGPRVSPDS</sequence>
<protein>
    <submittedName>
        <fullName evidence="2">Arginine deiminase-related protein</fullName>
    </submittedName>
</protein>
<dbReference type="PANTHER" id="PTHR43224:SF1">
    <property type="entry name" value="AMIDINOTRANSFERASE"/>
    <property type="match status" value="1"/>
</dbReference>
<dbReference type="EMBL" id="JAMGBE010000002">
    <property type="protein sequence ID" value="MCL6729351.1"/>
    <property type="molecule type" value="Genomic_DNA"/>
</dbReference>
<dbReference type="RefSeq" id="WP_249830856.1">
    <property type="nucleotide sequence ID" value="NZ_JAMGBE010000002.1"/>
</dbReference>
<gene>
    <name evidence="2" type="ORF">LZ538_04670</name>
</gene>
<proteinExistence type="predicted"/>
<name>A0ABT0S151_9SPHN</name>
<dbReference type="InterPro" id="IPR014541">
    <property type="entry name" value="Amdntrnsf_FN0238"/>
</dbReference>
<evidence type="ECO:0000256" key="1">
    <source>
        <dbReference type="SAM" id="MobiDB-lite"/>
    </source>
</evidence>